<name>A0A212JD76_9FIRM</name>
<accession>A0A212JD76</accession>
<dbReference type="EMBL" id="FLUN01000001">
    <property type="protein sequence ID" value="SBV97342.1"/>
    <property type="molecule type" value="Genomic_DNA"/>
</dbReference>
<evidence type="ECO:0000256" key="2">
    <source>
        <dbReference type="ARBA" id="ARBA00022448"/>
    </source>
</evidence>
<dbReference type="GO" id="GO:0015144">
    <property type="term" value="F:carbohydrate transmembrane transporter activity"/>
    <property type="evidence" value="ECO:0007669"/>
    <property type="project" value="InterPro"/>
</dbReference>
<dbReference type="InterPro" id="IPR006060">
    <property type="entry name" value="Maltose/Cyclodextrin-bd"/>
</dbReference>
<evidence type="ECO:0000256" key="1">
    <source>
        <dbReference type="ARBA" id="ARBA00008520"/>
    </source>
</evidence>
<keyword evidence="4 5" id="KW-0732">Signal</keyword>
<dbReference type="PANTHER" id="PTHR30061">
    <property type="entry name" value="MALTOSE-BINDING PERIPLASMIC PROTEIN"/>
    <property type="match status" value="1"/>
</dbReference>
<evidence type="ECO:0000256" key="4">
    <source>
        <dbReference type="ARBA" id="ARBA00022729"/>
    </source>
</evidence>
<dbReference type="GO" id="GO:1901982">
    <property type="term" value="F:maltose binding"/>
    <property type="evidence" value="ECO:0007669"/>
    <property type="project" value="TreeGrafter"/>
</dbReference>
<dbReference type="InterPro" id="IPR006059">
    <property type="entry name" value="SBP"/>
</dbReference>
<dbReference type="Pfam" id="PF13416">
    <property type="entry name" value="SBP_bac_8"/>
    <property type="match status" value="1"/>
</dbReference>
<dbReference type="GO" id="GO:0015768">
    <property type="term" value="P:maltose transport"/>
    <property type="evidence" value="ECO:0007669"/>
    <property type="project" value="TreeGrafter"/>
</dbReference>
<reference evidence="6" key="1">
    <citation type="submission" date="2016-04" db="EMBL/GenBank/DDBJ databases">
        <authorList>
            <person name="Evans L.H."/>
            <person name="Alamgir A."/>
            <person name="Owens N."/>
            <person name="Weber N.D."/>
            <person name="Virtaneva K."/>
            <person name="Barbian K."/>
            <person name="Babar A."/>
            <person name="Rosenke K."/>
        </authorList>
    </citation>
    <scope>NUCLEOTIDE SEQUENCE</scope>
    <source>
        <strain evidence="6">86</strain>
    </source>
</reference>
<dbReference type="Gene3D" id="3.40.190.10">
    <property type="entry name" value="Periplasmic binding protein-like II"/>
    <property type="match status" value="2"/>
</dbReference>
<evidence type="ECO:0000256" key="3">
    <source>
        <dbReference type="ARBA" id="ARBA00022597"/>
    </source>
</evidence>
<comment type="similarity">
    <text evidence="1 5">Belongs to the bacterial solute-binding protein 1 family.</text>
</comment>
<keyword evidence="5" id="KW-0449">Lipoprotein</keyword>
<feature type="signal peptide" evidence="5">
    <location>
        <begin position="1"/>
        <end position="19"/>
    </location>
</feature>
<dbReference type="PROSITE" id="PS51257">
    <property type="entry name" value="PROKAR_LIPOPROTEIN"/>
    <property type="match status" value="1"/>
</dbReference>
<evidence type="ECO:0000313" key="6">
    <source>
        <dbReference type="EMBL" id="SBV97342.1"/>
    </source>
</evidence>
<keyword evidence="3 5" id="KW-0762">Sugar transport</keyword>
<dbReference type="GO" id="GO:0055052">
    <property type="term" value="C:ATP-binding cassette (ABC) transporter complex, substrate-binding subunit-containing"/>
    <property type="evidence" value="ECO:0007669"/>
    <property type="project" value="TreeGrafter"/>
</dbReference>
<keyword evidence="5" id="KW-1003">Cell membrane</keyword>
<comment type="subcellular location">
    <subcellularLocation>
        <location evidence="5">Cell membrane</location>
        <topology evidence="5">Lipid-anchor</topology>
    </subcellularLocation>
</comment>
<evidence type="ECO:0000256" key="5">
    <source>
        <dbReference type="RuleBase" id="RU365005"/>
    </source>
</evidence>
<keyword evidence="5" id="KW-0472">Membrane</keyword>
<organism evidence="6">
    <name type="scientific">uncultured Eubacteriales bacterium</name>
    <dbReference type="NCBI Taxonomy" id="172733"/>
    <lineage>
        <taxon>Bacteria</taxon>
        <taxon>Bacillati</taxon>
        <taxon>Bacillota</taxon>
        <taxon>Clostridia</taxon>
        <taxon>Eubacteriales</taxon>
        <taxon>environmental samples</taxon>
    </lineage>
</organism>
<dbReference type="AlphaFoldDB" id="A0A212JD76"/>
<dbReference type="PANTHER" id="PTHR30061:SF50">
    <property type="entry name" value="MALTOSE_MALTODEXTRIN-BINDING PERIPLASMIC PROTEIN"/>
    <property type="match status" value="1"/>
</dbReference>
<gene>
    <name evidence="6" type="ORF">KL86CLO1_10898</name>
</gene>
<keyword evidence="2 5" id="KW-0813">Transport</keyword>
<sequence length="416" mass="44372">MKKRLASLLAMLLCFNALAGCAPTTAPGDSQSPAAAPSASAFAPKEPVTITIWHSADATIADTLQKQVDSLAPDVVVKFERKENMAEALKLVGNDPNSAPDMYFWAHDKVGVFAQMGVLAPITDILSQDDLKDFIPMTLEAGTYKGEMYQLPVYYEALLFMYNKALIDTPPATTDELLAKMEAETTADQYVFVEQHSSSYNAAPWIQGFGGYIINSDKQPGLDLPETVAAMEYHKQFVPFMPADGEYNTVTTLFTEGKSQCTIGGPWLVPSLKAANIDLGIAPMPTLPNGSPLMPFSGVQGVHVLKHAAESKKDAVAATLRALARPETGIALANTANCAPANSKAYDDAAVAGNEMIMALKEMAASVVPMPNVPEMDVMWAVTDGLLASVNKSGGDPAGECAKYQKDALEQIAAMQ</sequence>
<protein>
    <recommendedName>
        <fullName evidence="5">Maltodextrin-binding protein</fullName>
    </recommendedName>
</protein>
<feature type="chain" id="PRO_5039761243" description="Maltodextrin-binding protein" evidence="5">
    <location>
        <begin position="20"/>
        <end position="416"/>
    </location>
</feature>
<dbReference type="GO" id="GO:0042956">
    <property type="term" value="P:maltodextrin transmembrane transport"/>
    <property type="evidence" value="ECO:0007669"/>
    <property type="project" value="TreeGrafter"/>
</dbReference>
<proteinExistence type="inferred from homology"/>
<dbReference type="SUPFAM" id="SSF53850">
    <property type="entry name" value="Periplasmic binding protein-like II"/>
    <property type="match status" value="1"/>
</dbReference>
<dbReference type="PRINTS" id="PR00181">
    <property type="entry name" value="MALTOSEBP"/>
</dbReference>